<dbReference type="SUPFAM" id="SSF48537">
    <property type="entry name" value="Phospholipase C/P1 nuclease"/>
    <property type="match status" value="1"/>
</dbReference>
<organism evidence="12 13">
    <name type="scientific">Marchantia polymorpha subsp. ruderalis</name>
    <dbReference type="NCBI Taxonomy" id="1480154"/>
    <lineage>
        <taxon>Eukaryota</taxon>
        <taxon>Viridiplantae</taxon>
        <taxon>Streptophyta</taxon>
        <taxon>Embryophyta</taxon>
        <taxon>Marchantiophyta</taxon>
        <taxon>Marchantiopsida</taxon>
        <taxon>Marchantiidae</taxon>
        <taxon>Marchantiales</taxon>
        <taxon>Marchantiaceae</taxon>
        <taxon>Marchantia</taxon>
    </lineage>
</organism>
<dbReference type="Proteomes" id="UP000077202">
    <property type="component" value="Unassembled WGS sequence"/>
</dbReference>
<feature type="transmembrane region" description="Helical" evidence="11">
    <location>
        <begin position="78"/>
        <end position="97"/>
    </location>
</feature>
<dbReference type="InterPro" id="IPR008947">
    <property type="entry name" value="PLipase_C/P1_nuclease_dom_sf"/>
</dbReference>
<keyword evidence="6" id="KW-0732">Signal</keyword>
<dbReference type="EMBL" id="LVLJ01001300">
    <property type="protein sequence ID" value="OAE30552.1"/>
    <property type="molecule type" value="Genomic_DNA"/>
</dbReference>
<evidence type="ECO:0000256" key="8">
    <source>
        <dbReference type="ARBA" id="ARBA00022801"/>
    </source>
</evidence>
<evidence type="ECO:0000256" key="4">
    <source>
        <dbReference type="ARBA" id="ARBA00022722"/>
    </source>
</evidence>
<evidence type="ECO:0000256" key="9">
    <source>
        <dbReference type="ARBA" id="ARBA00023157"/>
    </source>
</evidence>
<keyword evidence="11" id="KW-0472">Membrane</keyword>
<keyword evidence="8" id="KW-0378">Hydrolase</keyword>
<keyword evidence="11" id="KW-1133">Transmembrane helix</keyword>
<evidence type="ECO:0000256" key="6">
    <source>
        <dbReference type="ARBA" id="ARBA00022729"/>
    </source>
</evidence>
<evidence type="ECO:0000313" key="12">
    <source>
        <dbReference type="EMBL" id="OAE30552.1"/>
    </source>
</evidence>
<proteinExistence type="inferred from homology"/>
<comment type="catalytic activity">
    <reaction evidence="1">
        <text>Endonucleolytic cleavage to 5'-phosphomononucleotide and 5'-phosphooligonucleotide end-products.</text>
        <dbReference type="EC" id="3.1.30.1"/>
    </reaction>
</comment>
<keyword evidence="11" id="KW-0812">Transmembrane</keyword>
<evidence type="ECO:0000256" key="3">
    <source>
        <dbReference type="ARBA" id="ARBA00012562"/>
    </source>
</evidence>
<dbReference type="PANTHER" id="PTHR33146">
    <property type="entry name" value="ENDONUCLEASE 4"/>
    <property type="match status" value="1"/>
</dbReference>
<reference evidence="12" key="1">
    <citation type="submission" date="2016-03" db="EMBL/GenBank/DDBJ databases">
        <title>Mechanisms controlling the formation of the plant cell surface in tip-growing cells are functionally conserved among land plants.</title>
        <authorList>
            <person name="Honkanen S."/>
            <person name="Jones V.A."/>
            <person name="Morieri G."/>
            <person name="Champion C."/>
            <person name="Hetherington A.J."/>
            <person name="Kelly S."/>
            <person name="Saint-Marcoux D."/>
            <person name="Proust H."/>
            <person name="Prescott H."/>
            <person name="Dolan L."/>
        </authorList>
    </citation>
    <scope>NUCLEOTIDE SEQUENCE [LARGE SCALE GENOMIC DNA]</scope>
    <source>
        <tissue evidence="12">Whole gametophyte</tissue>
    </source>
</reference>
<keyword evidence="9" id="KW-1015">Disulfide bond</keyword>
<dbReference type="AlphaFoldDB" id="A0A176WDW2"/>
<evidence type="ECO:0000256" key="1">
    <source>
        <dbReference type="ARBA" id="ARBA00000245"/>
    </source>
</evidence>
<dbReference type="Gene3D" id="1.10.575.10">
    <property type="entry name" value="P1 Nuclease"/>
    <property type="match status" value="1"/>
</dbReference>
<evidence type="ECO:0000256" key="10">
    <source>
        <dbReference type="ARBA" id="ARBA00023180"/>
    </source>
</evidence>
<protein>
    <recommendedName>
        <fullName evidence="3">Aspergillus nuclease S1</fullName>
        <ecNumber evidence="3">3.1.30.1</ecNumber>
    </recommendedName>
</protein>
<accession>A0A176WDW2</accession>
<evidence type="ECO:0000313" key="13">
    <source>
        <dbReference type="Proteomes" id="UP000077202"/>
    </source>
</evidence>
<evidence type="ECO:0000256" key="5">
    <source>
        <dbReference type="ARBA" id="ARBA00022723"/>
    </source>
</evidence>
<dbReference type="PANTHER" id="PTHR33146:SF26">
    <property type="entry name" value="ENDONUCLEASE 4"/>
    <property type="match status" value="1"/>
</dbReference>
<dbReference type="FunFam" id="1.10.575.10:FF:000002">
    <property type="entry name" value="Endonuclease 2"/>
    <property type="match status" value="1"/>
</dbReference>
<dbReference type="CDD" id="cd11010">
    <property type="entry name" value="S1-P1_nuclease"/>
    <property type="match status" value="1"/>
</dbReference>
<gene>
    <name evidence="12" type="ORF">AXG93_4877s1030</name>
</gene>
<keyword evidence="13" id="KW-1185">Reference proteome</keyword>
<keyword evidence="4" id="KW-0540">Nuclease</keyword>
<keyword evidence="5" id="KW-0479">Metal-binding</keyword>
<keyword evidence="7" id="KW-0255">Endonuclease</keyword>
<dbReference type="GO" id="GO:0004521">
    <property type="term" value="F:RNA endonuclease activity"/>
    <property type="evidence" value="ECO:0007669"/>
    <property type="project" value="UniProtKB-ARBA"/>
</dbReference>
<dbReference type="EC" id="3.1.30.1" evidence="3"/>
<evidence type="ECO:0000256" key="11">
    <source>
        <dbReference type="SAM" id="Phobius"/>
    </source>
</evidence>
<evidence type="ECO:0000256" key="2">
    <source>
        <dbReference type="ARBA" id="ARBA00009547"/>
    </source>
</evidence>
<comment type="caution">
    <text evidence="12">The sequence shown here is derived from an EMBL/GenBank/DDBJ whole genome shotgun (WGS) entry which is preliminary data.</text>
</comment>
<dbReference type="GO" id="GO:0046872">
    <property type="term" value="F:metal ion binding"/>
    <property type="evidence" value="ECO:0007669"/>
    <property type="project" value="UniProtKB-KW"/>
</dbReference>
<dbReference type="GO" id="GO:0006308">
    <property type="term" value="P:DNA catabolic process"/>
    <property type="evidence" value="ECO:0007669"/>
    <property type="project" value="InterPro"/>
</dbReference>
<dbReference type="GO" id="GO:0000014">
    <property type="term" value="F:single-stranded DNA endodeoxyribonuclease activity"/>
    <property type="evidence" value="ECO:0007669"/>
    <property type="project" value="UniProtKB-ARBA"/>
</dbReference>
<name>A0A176WDW2_MARPO</name>
<evidence type="ECO:0000256" key="7">
    <source>
        <dbReference type="ARBA" id="ARBA00022759"/>
    </source>
</evidence>
<sequence length="393" mass="43536">MDKIGGRPVTQMGSIKERFGDILQFPSEGTTCVPVPRTGDSDDATAKIWSFRPIEARGGSGGGGGAGGGEMDCRRVSALELLLVSGGVMLMLLLLLVHGPAPVAAWGADGHHMTCHIAEPLLTPTAAAAVKSLLPEYANGSLAPLCSWPDEIRWMWKWMWTSPLHYIDTPDFLCNYKYERDCHDELFHMDMCVAGAINNYSSQLLGYKAPSANFKTDAVPSEHEKNAYNLTEALLFLAHYVGDIHQPLHVGFTGDLGGNTIMVHWYTRKYNLHHIWDSEFIFRARDQFFGGDLTALTEAIYLNVTTNWLEDSLKWAQCPSNSYPCPDPYAEESISLACKYAYRNATPGSTLKDEYFLSRWPIVERRLAQGGVRLATLLNYLFSEDGTSQGLAI</sequence>
<comment type="similarity">
    <text evidence="2">Belongs to the nuclease type I family.</text>
</comment>
<keyword evidence="10" id="KW-0325">Glycoprotein</keyword>
<dbReference type="GO" id="GO:0003676">
    <property type="term" value="F:nucleic acid binding"/>
    <property type="evidence" value="ECO:0007669"/>
    <property type="project" value="InterPro"/>
</dbReference>
<dbReference type="InterPro" id="IPR003154">
    <property type="entry name" value="S1/P1nuclease"/>
</dbReference>
<dbReference type="Pfam" id="PF02265">
    <property type="entry name" value="S1-P1_nuclease"/>
    <property type="match status" value="1"/>
</dbReference>